<dbReference type="GO" id="GO:0006631">
    <property type="term" value="P:fatty acid metabolic process"/>
    <property type="evidence" value="ECO:0007669"/>
    <property type="project" value="TreeGrafter"/>
</dbReference>
<comment type="caution">
    <text evidence="5">The sequence shown here is derived from an EMBL/GenBank/DDBJ whole genome shotgun (WGS) entry which is preliminary data.</text>
</comment>
<reference evidence="5 6" key="1">
    <citation type="submission" date="2019-02" db="EMBL/GenBank/DDBJ databases">
        <title>Polymorphobacter sp. isolated from the lake at the Tibet of China.</title>
        <authorList>
            <person name="Li A."/>
        </authorList>
    </citation>
    <scope>NUCLEOTIDE SEQUENCE [LARGE SCALE GENOMIC DNA]</scope>
    <source>
        <strain evidence="5 6">DJ1R-1</strain>
    </source>
</reference>
<dbReference type="EMBL" id="SIHO01000001">
    <property type="protein sequence ID" value="TFU06291.1"/>
    <property type="molecule type" value="Genomic_DNA"/>
</dbReference>
<evidence type="ECO:0000256" key="1">
    <source>
        <dbReference type="ARBA" id="ARBA00006432"/>
    </source>
</evidence>
<dbReference type="PANTHER" id="PTHR43201">
    <property type="entry name" value="ACYL-COA SYNTHETASE"/>
    <property type="match status" value="1"/>
</dbReference>
<proteinExistence type="inferred from homology"/>
<dbReference type="InterPro" id="IPR020845">
    <property type="entry name" value="AMP-binding_CS"/>
</dbReference>
<gene>
    <name evidence="5" type="ORF">EUV02_04635</name>
</gene>
<evidence type="ECO:0000313" key="6">
    <source>
        <dbReference type="Proteomes" id="UP000297737"/>
    </source>
</evidence>
<dbReference type="InterPro" id="IPR045851">
    <property type="entry name" value="AMP-bd_C_sf"/>
</dbReference>
<dbReference type="PROSITE" id="PS00455">
    <property type="entry name" value="AMP_BINDING"/>
    <property type="match status" value="1"/>
</dbReference>
<keyword evidence="6" id="KW-1185">Reference proteome</keyword>
<dbReference type="Proteomes" id="UP000297737">
    <property type="component" value="Unassembled WGS sequence"/>
</dbReference>
<evidence type="ECO:0000256" key="2">
    <source>
        <dbReference type="ARBA" id="ARBA00022598"/>
    </source>
</evidence>
<protein>
    <submittedName>
        <fullName evidence="5">Acyl-CoA synthetase</fullName>
    </submittedName>
</protein>
<dbReference type="RefSeq" id="WP_135245014.1">
    <property type="nucleotide sequence ID" value="NZ_SIHO01000001.1"/>
</dbReference>
<comment type="similarity">
    <text evidence="1">Belongs to the ATP-dependent AMP-binding enzyme family.</text>
</comment>
<dbReference type="Pfam" id="PF00501">
    <property type="entry name" value="AMP-binding"/>
    <property type="match status" value="1"/>
</dbReference>
<evidence type="ECO:0000313" key="5">
    <source>
        <dbReference type="EMBL" id="TFU06291.1"/>
    </source>
</evidence>
<dbReference type="PANTHER" id="PTHR43201:SF5">
    <property type="entry name" value="MEDIUM-CHAIN ACYL-COA LIGASE ACSF2, MITOCHONDRIAL"/>
    <property type="match status" value="1"/>
</dbReference>
<evidence type="ECO:0000259" key="4">
    <source>
        <dbReference type="Pfam" id="PF13193"/>
    </source>
</evidence>
<dbReference type="Gene3D" id="3.40.50.12780">
    <property type="entry name" value="N-terminal domain of ligase-like"/>
    <property type="match status" value="1"/>
</dbReference>
<dbReference type="Pfam" id="PF13193">
    <property type="entry name" value="AMP-binding_C"/>
    <property type="match status" value="1"/>
</dbReference>
<dbReference type="InterPro" id="IPR025110">
    <property type="entry name" value="AMP-bd_C"/>
</dbReference>
<dbReference type="Gene3D" id="3.30.300.30">
    <property type="match status" value="1"/>
</dbReference>
<dbReference type="AlphaFoldDB" id="A0A4Y9ERM2"/>
<dbReference type="OrthoDB" id="9803968at2"/>
<keyword evidence="2" id="KW-0436">Ligase</keyword>
<name>A0A4Y9ERM2_9SPHN</name>
<feature type="domain" description="AMP-dependent synthetase/ligase" evidence="3">
    <location>
        <begin position="6"/>
        <end position="365"/>
    </location>
</feature>
<dbReference type="GO" id="GO:0031956">
    <property type="term" value="F:medium-chain fatty acid-CoA ligase activity"/>
    <property type="evidence" value="ECO:0007669"/>
    <property type="project" value="TreeGrafter"/>
</dbReference>
<dbReference type="InterPro" id="IPR042099">
    <property type="entry name" value="ANL_N_sf"/>
</dbReference>
<feature type="domain" description="AMP-binding enzyme C-terminal" evidence="4">
    <location>
        <begin position="416"/>
        <end position="494"/>
    </location>
</feature>
<evidence type="ECO:0000259" key="3">
    <source>
        <dbReference type="Pfam" id="PF00501"/>
    </source>
</evidence>
<accession>A0A4Y9ERM2</accession>
<organism evidence="5 6">
    <name type="scientific">Glacieibacterium arshaanense</name>
    <dbReference type="NCBI Taxonomy" id="2511025"/>
    <lineage>
        <taxon>Bacteria</taxon>
        <taxon>Pseudomonadati</taxon>
        <taxon>Pseudomonadota</taxon>
        <taxon>Alphaproteobacteria</taxon>
        <taxon>Sphingomonadales</taxon>
        <taxon>Sphingosinicellaceae</taxon>
        <taxon>Glacieibacterium</taxon>
    </lineage>
</organism>
<sequence length="520" mass="56484">MHPYLHAQTNPDKAALIMAGSGETVTYRELDDRSNQGAQLFRAIGLQAGDGIAFFIENHPRYYELLWAAQRAGLRFTCLSSKLTVDEVAYILQDCQAKAFIASTALLGIAVPAAAQAGTSNLYVLGETASGFENFEAARARYPATPIADQTSGSAMLYSSGTTGRPKGVKRAGVVDPDIAAPNTLAMIGTALYGWSADTIYLSPAPLYHAAPLGWSMAVQSLGGTVVMMEGFDAEAALAAIERHKVTSAQWVPTHFIRMLKLPDDVRNKYDLSSLTAVFHAAAPCPVPVKEAMISWWGPIINEYYAGTEGNGFCVCNSTEWLAHKGSVGKGMGVEVKICDEDGNELPVRSEGLVFFAGGGQFEYYGDPAKTAESLNKHGWSTLGDVGWLDEDGFLYLTDRKSFMIISGGVNIYPQEIENLLIGHPKVADVAVVGAPHEEMGEEVVAVIQPMDWADATPEFAAEVSAWLRERLSHVKSPRRIDFMVELPRHQTGKLYKRLIRDTYWGKAATPLELVAGNRR</sequence>
<dbReference type="SUPFAM" id="SSF56801">
    <property type="entry name" value="Acetyl-CoA synthetase-like"/>
    <property type="match status" value="1"/>
</dbReference>
<dbReference type="InterPro" id="IPR000873">
    <property type="entry name" value="AMP-dep_synth/lig_dom"/>
</dbReference>